<proteinExistence type="predicted"/>
<evidence type="ECO:0000256" key="2">
    <source>
        <dbReference type="SAM" id="Phobius"/>
    </source>
</evidence>
<reference evidence="3" key="1">
    <citation type="submission" date="2024-07" db="EMBL/GenBank/DDBJ databases">
        <authorList>
            <person name="Li J."/>
            <person name="Wei H."/>
            <person name="Ma J."/>
        </authorList>
    </citation>
    <scope>NUCLEOTIDE SEQUENCE</scope>
    <source>
        <strain evidence="3">AMU7</strain>
    </source>
</reference>
<keyword evidence="2" id="KW-0472">Membrane</keyword>
<dbReference type="GeneID" id="92751876"/>
<organism evidence="3">
    <name type="scientific">Paenarthrobacter sp. AMU7</name>
    <dbReference type="NCBI Taxonomy" id="3162492"/>
    <lineage>
        <taxon>Bacteria</taxon>
        <taxon>Bacillati</taxon>
        <taxon>Actinomycetota</taxon>
        <taxon>Actinomycetes</taxon>
        <taxon>Micrococcales</taxon>
        <taxon>Micrococcaceae</taxon>
        <taxon>Paenarthrobacter</taxon>
    </lineage>
</organism>
<sequence>MLFQQIATSIAAQTEGGGHEELAPLWAEPWVFGIVMFALMLVLLFVTLSYTNLGNRHEAVEEHADPHRQHPNKHTHGQGH</sequence>
<dbReference type="EMBL" id="CP165735">
    <property type="protein sequence ID" value="XDV69764.1"/>
    <property type="molecule type" value="Genomic_DNA"/>
</dbReference>
<feature type="region of interest" description="Disordered" evidence="1">
    <location>
        <begin position="59"/>
        <end position="80"/>
    </location>
</feature>
<feature type="compositionally biased region" description="Basic residues" evidence="1">
    <location>
        <begin position="69"/>
        <end position="80"/>
    </location>
</feature>
<dbReference type="RefSeq" id="WP_089595294.1">
    <property type="nucleotide sequence ID" value="NZ_CP165735.1"/>
</dbReference>
<name>A0AB39YIU0_9MICC</name>
<protein>
    <submittedName>
        <fullName evidence="3">Uncharacterized protein</fullName>
    </submittedName>
</protein>
<feature type="transmembrane region" description="Helical" evidence="2">
    <location>
        <begin position="30"/>
        <end position="50"/>
    </location>
</feature>
<keyword evidence="2" id="KW-1133">Transmembrane helix</keyword>
<evidence type="ECO:0000256" key="1">
    <source>
        <dbReference type="SAM" id="MobiDB-lite"/>
    </source>
</evidence>
<accession>A0AB39YIU0</accession>
<keyword evidence="2" id="KW-0812">Transmembrane</keyword>
<evidence type="ECO:0000313" key="3">
    <source>
        <dbReference type="EMBL" id="XDV69764.1"/>
    </source>
</evidence>
<dbReference type="AlphaFoldDB" id="A0AB39YIU0"/>
<gene>
    <name evidence="3" type="ORF">ABQM86_12270</name>
</gene>
<feature type="compositionally biased region" description="Basic and acidic residues" evidence="1">
    <location>
        <begin position="59"/>
        <end position="68"/>
    </location>
</feature>